<organism evidence="1 2">
    <name type="scientific">Caerostris darwini</name>
    <dbReference type="NCBI Taxonomy" id="1538125"/>
    <lineage>
        <taxon>Eukaryota</taxon>
        <taxon>Metazoa</taxon>
        <taxon>Ecdysozoa</taxon>
        <taxon>Arthropoda</taxon>
        <taxon>Chelicerata</taxon>
        <taxon>Arachnida</taxon>
        <taxon>Araneae</taxon>
        <taxon>Araneomorphae</taxon>
        <taxon>Entelegynae</taxon>
        <taxon>Araneoidea</taxon>
        <taxon>Araneidae</taxon>
        <taxon>Caerostris</taxon>
    </lineage>
</organism>
<evidence type="ECO:0000313" key="1">
    <source>
        <dbReference type="EMBL" id="GIX95344.1"/>
    </source>
</evidence>
<reference evidence="1 2" key="1">
    <citation type="submission" date="2021-06" db="EMBL/GenBank/DDBJ databases">
        <title>Caerostris darwini draft genome.</title>
        <authorList>
            <person name="Kono N."/>
            <person name="Arakawa K."/>
        </authorList>
    </citation>
    <scope>NUCLEOTIDE SEQUENCE [LARGE SCALE GENOMIC DNA]</scope>
</reference>
<dbReference type="Proteomes" id="UP001054837">
    <property type="component" value="Unassembled WGS sequence"/>
</dbReference>
<keyword evidence="2" id="KW-1185">Reference proteome</keyword>
<name>A0AAV4PFC8_9ARAC</name>
<evidence type="ECO:0000313" key="2">
    <source>
        <dbReference type="Proteomes" id="UP001054837"/>
    </source>
</evidence>
<gene>
    <name evidence="1" type="ORF">CDAR_561221</name>
</gene>
<accession>A0AAV4PFC8</accession>
<proteinExistence type="predicted"/>
<protein>
    <submittedName>
        <fullName evidence="1">Uncharacterized protein</fullName>
    </submittedName>
</protein>
<dbReference type="EMBL" id="BPLQ01002719">
    <property type="protein sequence ID" value="GIX95344.1"/>
    <property type="molecule type" value="Genomic_DNA"/>
</dbReference>
<comment type="caution">
    <text evidence="1">The sequence shown here is derived from an EMBL/GenBank/DDBJ whole genome shotgun (WGS) entry which is preliminary data.</text>
</comment>
<sequence>MAYTTDTIISCEGQVPTVESKNAEAFSMKAERAPNKATSITQVLTPGLFRRSTLVQLTGRAGIERPDTVCKCVFLNRELFACK</sequence>
<dbReference type="AlphaFoldDB" id="A0AAV4PFC8"/>